<dbReference type="EMBL" id="LXQA010053367">
    <property type="protein sequence ID" value="MCI03813.1"/>
    <property type="molecule type" value="Genomic_DNA"/>
</dbReference>
<reference evidence="1 2" key="1">
    <citation type="journal article" date="2018" name="Front. Plant Sci.">
        <title>Red Clover (Trifolium pratense) and Zigzag Clover (T. medium) - A Picture of Genomic Similarities and Differences.</title>
        <authorList>
            <person name="Dluhosova J."/>
            <person name="Istvanek J."/>
            <person name="Nedelnik J."/>
            <person name="Repkova J."/>
        </authorList>
    </citation>
    <scope>NUCLEOTIDE SEQUENCE [LARGE SCALE GENOMIC DNA]</scope>
    <source>
        <strain evidence="2">cv. 10/8</strain>
        <tissue evidence="1">Leaf</tissue>
    </source>
</reference>
<comment type="caution">
    <text evidence="1">The sequence shown here is derived from an EMBL/GenBank/DDBJ whole genome shotgun (WGS) entry which is preliminary data.</text>
</comment>
<protein>
    <submittedName>
        <fullName evidence="1">Uncharacterized protein</fullName>
    </submittedName>
</protein>
<sequence length="61" mass="6912">IPVFNTQQPSSCAYSQFSFLLHSSHYHRVLVAYGDFVLGESCHFYCMLVFDGGSAAIRRCF</sequence>
<evidence type="ECO:0000313" key="2">
    <source>
        <dbReference type="Proteomes" id="UP000265520"/>
    </source>
</evidence>
<keyword evidence="2" id="KW-1185">Reference proteome</keyword>
<name>A0A392NVH3_9FABA</name>
<proteinExistence type="predicted"/>
<feature type="non-terminal residue" evidence="1">
    <location>
        <position position="1"/>
    </location>
</feature>
<gene>
    <name evidence="1" type="ORF">A2U01_0024854</name>
</gene>
<organism evidence="1 2">
    <name type="scientific">Trifolium medium</name>
    <dbReference type="NCBI Taxonomy" id="97028"/>
    <lineage>
        <taxon>Eukaryota</taxon>
        <taxon>Viridiplantae</taxon>
        <taxon>Streptophyta</taxon>
        <taxon>Embryophyta</taxon>
        <taxon>Tracheophyta</taxon>
        <taxon>Spermatophyta</taxon>
        <taxon>Magnoliopsida</taxon>
        <taxon>eudicotyledons</taxon>
        <taxon>Gunneridae</taxon>
        <taxon>Pentapetalae</taxon>
        <taxon>rosids</taxon>
        <taxon>fabids</taxon>
        <taxon>Fabales</taxon>
        <taxon>Fabaceae</taxon>
        <taxon>Papilionoideae</taxon>
        <taxon>50 kb inversion clade</taxon>
        <taxon>NPAAA clade</taxon>
        <taxon>Hologalegina</taxon>
        <taxon>IRL clade</taxon>
        <taxon>Trifolieae</taxon>
        <taxon>Trifolium</taxon>
    </lineage>
</organism>
<dbReference type="Proteomes" id="UP000265520">
    <property type="component" value="Unassembled WGS sequence"/>
</dbReference>
<accession>A0A392NVH3</accession>
<evidence type="ECO:0000313" key="1">
    <source>
        <dbReference type="EMBL" id="MCI03813.1"/>
    </source>
</evidence>
<dbReference type="AlphaFoldDB" id="A0A392NVH3"/>